<feature type="domain" description="Symplekin/Pta1 N-terminal" evidence="5">
    <location>
        <begin position="124"/>
        <end position="359"/>
    </location>
</feature>
<dbReference type="FunCoup" id="E4ZVC9">
    <property type="interactions" value="174"/>
</dbReference>
<dbReference type="GO" id="GO:0005847">
    <property type="term" value="C:mRNA cleavage and polyadenylation specificity factor complex"/>
    <property type="evidence" value="ECO:0007669"/>
    <property type="project" value="TreeGrafter"/>
</dbReference>
<dbReference type="PANTHER" id="PTHR15245:SF20">
    <property type="entry name" value="SYMPLEKIN"/>
    <property type="match status" value="1"/>
</dbReference>
<dbReference type="InParanoid" id="E4ZVC9"/>
<organism evidence="7">
    <name type="scientific">Leptosphaeria maculans (strain JN3 / isolate v23.1.3 / race Av1-4-5-6-7-8)</name>
    <name type="common">Blackleg fungus</name>
    <name type="synonym">Phoma lingam</name>
    <dbReference type="NCBI Taxonomy" id="985895"/>
    <lineage>
        <taxon>Eukaryota</taxon>
        <taxon>Fungi</taxon>
        <taxon>Dikarya</taxon>
        <taxon>Ascomycota</taxon>
        <taxon>Pezizomycotina</taxon>
        <taxon>Dothideomycetes</taxon>
        <taxon>Pleosporomycetidae</taxon>
        <taxon>Pleosporales</taxon>
        <taxon>Pleosporineae</taxon>
        <taxon>Leptosphaeriaceae</taxon>
        <taxon>Plenodomus</taxon>
        <taxon>Plenodomus lingam/Leptosphaeria maculans species complex</taxon>
    </lineage>
</organism>
<comment type="subcellular location">
    <subcellularLocation>
        <location evidence="1">Nucleus</location>
    </subcellularLocation>
</comment>
<keyword evidence="7" id="KW-1185">Reference proteome</keyword>
<accession>E4ZVC9</accession>
<sequence length="809" mass="89827">MDLEGRGDNARHSSPILSPALQAKKPASVSCALRSAILMSAQTMQQLESARSLALGDGRYYPTIIPGVLPIIGYSTEQPIEIQRWGAEFLAEAFGSPTWPSDVKENAAPSVLATLKAYLENVDDKSVIKSAVQAAASVYPLVYRHTVSDPSDAQHWQLMAAIKSNILRRMDSAAPGIRICCVKFLQQIVLVQTPGVMDPRRPDHNDISLALVPRDHPLIPYAALEAEGHGLLDRLLDIIHGDHRLDSHLQTAKSRLTQHSDGLLVTGTLNSLGMLLHRRPVAANKILNSIFNFNPLKLANSPMTPKNKVIIKSIERTTRALLVNIMKRHPENPINGRIQQYLERMHRTRIEVFEESSRKRPAPSEPTDGLDQAKRQRLVAAETSPHPPPVQELPPGPVSWRQLYTLNSEGNSLNFDVQAFKDPEQLLRIVVPVLQSVDGAKLEQAINVVRSRYTALSRAAAQQAAAQAAAAPDADDEEEYEPDFEPEDAEQLINKLDGAPPTELQLQSGPTTALAPYKLPDAPPLSEQEVQKYGDMTIHRAFGMLSSVDENQKSKVTKGGFNRLAASDYGRDAWVTILSRLATRANAGLEDPEEGIKDEFAVKSAKGSQKIGDAVRDGLYQYIMYDWKRRIDVAISWLNEEWYNDIVIAQSTKNPTKIGTTNGHNVSDPPKGNYRRCVLRLIDGLLPYIENTDKILLRLVSEIPAIDAEILSRIKKMAEDPERIDLASRVLQYLYMFRPPVRTLVVDVLAEMWRDNERARPSVRKLLLRWRPEVLGEESTGTPTLTVKKEEGQLARESANGALEVKAAS</sequence>
<dbReference type="OrthoDB" id="331600at2759"/>
<protein>
    <submittedName>
        <fullName evidence="6">Similar to mRNA cleavage and polyadenylation specificity factor complex subunit (Pta1)</fullName>
    </submittedName>
</protein>
<evidence type="ECO:0000256" key="1">
    <source>
        <dbReference type="ARBA" id="ARBA00004123"/>
    </source>
</evidence>
<keyword evidence="2" id="KW-0507">mRNA processing</keyword>
<proteinExistence type="predicted"/>
<evidence type="ECO:0000256" key="2">
    <source>
        <dbReference type="ARBA" id="ARBA00022664"/>
    </source>
</evidence>
<evidence type="ECO:0000256" key="3">
    <source>
        <dbReference type="ARBA" id="ARBA00023242"/>
    </source>
</evidence>
<feature type="compositionally biased region" description="Acidic residues" evidence="4">
    <location>
        <begin position="473"/>
        <end position="487"/>
    </location>
</feature>
<dbReference type="Gene3D" id="1.25.10.10">
    <property type="entry name" value="Leucine-rich Repeat Variant"/>
    <property type="match status" value="1"/>
</dbReference>
<dbReference type="HOGENOM" id="CLU_021804_0_0_1"/>
<dbReference type="AlphaFoldDB" id="E4ZVC9"/>
<dbReference type="eggNOG" id="KOG1895">
    <property type="taxonomic scope" value="Eukaryota"/>
</dbReference>
<dbReference type="STRING" id="985895.E4ZVC9"/>
<dbReference type="InterPro" id="IPR021850">
    <property type="entry name" value="Symplekin/Pta1"/>
</dbReference>
<evidence type="ECO:0000313" key="7">
    <source>
        <dbReference type="Proteomes" id="UP000002668"/>
    </source>
</evidence>
<dbReference type="InterPro" id="IPR032460">
    <property type="entry name" value="Symplekin/Pta1_N"/>
</dbReference>
<name>E4ZVC9_LEPMJ</name>
<reference evidence="7" key="1">
    <citation type="journal article" date="2011" name="Nat. Commun.">
        <title>Effector diversification within compartments of the Leptosphaeria maculans genome affected by Repeat-Induced Point mutations.</title>
        <authorList>
            <person name="Rouxel T."/>
            <person name="Grandaubert J."/>
            <person name="Hane J.K."/>
            <person name="Hoede C."/>
            <person name="van de Wouw A.P."/>
            <person name="Couloux A."/>
            <person name="Dominguez V."/>
            <person name="Anthouard V."/>
            <person name="Bally P."/>
            <person name="Bourras S."/>
            <person name="Cozijnsen A.J."/>
            <person name="Ciuffetti L.M."/>
            <person name="Degrave A."/>
            <person name="Dilmaghani A."/>
            <person name="Duret L."/>
            <person name="Fudal I."/>
            <person name="Goodwin S.B."/>
            <person name="Gout L."/>
            <person name="Glaser N."/>
            <person name="Linglin J."/>
            <person name="Kema G.H.J."/>
            <person name="Lapalu N."/>
            <person name="Lawrence C.B."/>
            <person name="May K."/>
            <person name="Meyer M."/>
            <person name="Ollivier B."/>
            <person name="Poulain J."/>
            <person name="Schoch C.L."/>
            <person name="Simon A."/>
            <person name="Spatafora J.W."/>
            <person name="Stachowiak A."/>
            <person name="Turgeon B.G."/>
            <person name="Tyler B.M."/>
            <person name="Vincent D."/>
            <person name="Weissenbach J."/>
            <person name="Amselem J."/>
            <person name="Quesneville H."/>
            <person name="Oliver R.P."/>
            <person name="Wincker P."/>
            <person name="Balesdent M.-H."/>
            <person name="Howlett B.J."/>
        </authorList>
    </citation>
    <scope>NUCLEOTIDE SEQUENCE [LARGE SCALE GENOMIC DNA]</scope>
    <source>
        <strain evidence="7">JN3 / isolate v23.1.3 / race Av1-4-5-6-7-8</strain>
    </source>
</reference>
<dbReference type="Proteomes" id="UP000002668">
    <property type="component" value="Genome"/>
</dbReference>
<feature type="region of interest" description="Disordered" evidence="4">
    <location>
        <begin position="352"/>
        <end position="373"/>
    </location>
</feature>
<gene>
    <name evidence="6" type="ORF">LEMA_P027070.1</name>
</gene>
<evidence type="ECO:0000313" key="6">
    <source>
        <dbReference type="EMBL" id="CBX95555.1"/>
    </source>
</evidence>
<feature type="region of interest" description="Disordered" evidence="4">
    <location>
        <begin position="779"/>
        <end position="809"/>
    </location>
</feature>
<evidence type="ECO:0000256" key="4">
    <source>
        <dbReference type="SAM" id="MobiDB-lite"/>
    </source>
</evidence>
<dbReference type="OMA" id="AREMCLN"/>
<dbReference type="InterPro" id="IPR011989">
    <property type="entry name" value="ARM-like"/>
</dbReference>
<dbReference type="Pfam" id="PF11935">
    <property type="entry name" value="SYMPK_PTA1_N"/>
    <property type="match status" value="1"/>
</dbReference>
<feature type="region of interest" description="Disordered" evidence="4">
    <location>
        <begin position="466"/>
        <end position="487"/>
    </location>
</feature>
<dbReference type="GO" id="GO:0006397">
    <property type="term" value="P:mRNA processing"/>
    <property type="evidence" value="ECO:0007669"/>
    <property type="project" value="UniProtKB-KW"/>
</dbReference>
<dbReference type="SUPFAM" id="SSF48371">
    <property type="entry name" value="ARM repeat"/>
    <property type="match status" value="1"/>
</dbReference>
<dbReference type="PANTHER" id="PTHR15245">
    <property type="entry name" value="SYMPLEKIN-RELATED"/>
    <property type="match status" value="1"/>
</dbReference>
<dbReference type="VEuPathDB" id="FungiDB:LEMA_P027070.1"/>
<dbReference type="EMBL" id="FP929127">
    <property type="protein sequence ID" value="CBX95555.1"/>
    <property type="molecule type" value="Genomic_DNA"/>
</dbReference>
<evidence type="ECO:0000259" key="5">
    <source>
        <dbReference type="Pfam" id="PF11935"/>
    </source>
</evidence>
<keyword evidence="3" id="KW-0539">Nucleus</keyword>
<dbReference type="InterPro" id="IPR016024">
    <property type="entry name" value="ARM-type_fold"/>
</dbReference>